<dbReference type="SUPFAM" id="SSF52096">
    <property type="entry name" value="ClpP/crotonase"/>
    <property type="match status" value="1"/>
</dbReference>
<evidence type="ECO:0000313" key="3">
    <source>
        <dbReference type="EMBL" id="GHG08199.1"/>
    </source>
</evidence>
<dbReference type="PANTHER" id="PTHR43459">
    <property type="entry name" value="ENOYL-COA HYDRATASE"/>
    <property type="match status" value="1"/>
</dbReference>
<name>A0ABQ3KBK2_9DEIO</name>
<dbReference type="InterPro" id="IPR029045">
    <property type="entry name" value="ClpP/crotonase-like_dom_sf"/>
</dbReference>
<dbReference type="Gene3D" id="1.10.12.10">
    <property type="entry name" value="Lyase 2-enoyl-coa Hydratase, Chain A, domain 2"/>
    <property type="match status" value="1"/>
</dbReference>
<dbReference type="InterPro" id="IPR018376">
    <property type="entry name" value="Enoyl-CoA_hyd/isom_CS"/>
</dbReference>
<gene>
    <name evidence="3" type="ORF">GCM10017783_20990</name>
</gene>
<proteinExistence type="inferred from homology"/>
<protein>
    <submittedName>
        <fullName evidence="3">Enoyl-CoA hydratase</fullName>
    </submittedName>
</protein>
<evidence type="ECO:0000256" key="1">
    <source>
        <dbReference type="ARBA" id="ARBA00005254"/>
    </source>
</evidence>
<keyword evidence="4" id="KW-1185">Reference proteome</keyword>
<accession>A0ABQ3KBK2</accession>
<comment type="similarity">
    <text evidence="1 2">Belongs to the enoyl-CoA hydratase/isomerase family.</text>
</comment>
<dbReference type="CDD" id="cd06558">
    <property type="entry name" value="crotonase-like"/>
    <property type="match status" value="1"/>
</dbReference>
<dbReference type="PANTHER" id="PTHR43459:SF1">
    <property type="entry name" value="EG:BACN32G11.4 PROTEIN"/>
    <property type="match status" value="1"/>
</dbReference>
<organism evidence="3 4">
    <name type="scientific">Deinococcus piscis</name>
    <dbReference type="NCBI Taxonomy" id="394230"/>
    <lineage>
        <taxon>Bacteria</taxon>
        <taxon>Thermotogati</taxon>
        <taxon>Deinococcota</taxon>
        <taxon>Deinococci</taxon>
        <taxon>Deinococcales</taxon>
        <taxon>Deinococcaceae</taxon>
        <taxon>Deinococcus</taxon>
    </lineage>
</organism>
<evidence type="ECO:0000313" key="4">
    <source>
        <dbReference type="Proteomes" id="UP000632154"/>
    </source>
</evidence>
<reference evidence="4" key="1">
    <citation type="journal article" date="2019" name="Int. J. Syst. Evol. Microbiol.">
        <title>The Global Catalogue of Microorganisms (GCM) 10K type strain sequencing project: providing services to taxonomists for standard genome sequencing and annotation.</title>
        <authorList>
            <consortium name="The Broad Institute Genomics Platform"/>
            <consortium name="The Broad Institute Genome Sequencing Center for Infectious Disease"/>
            <person name="Wu L."/>
            <person name="Ma J."/>
        </authorList>
    </citation>
    <scope>NUCLEOTIDE SEQUENCE [LARGE SCALE GENOMIC DNA]</scope>
    <source>
        <strain evidence="4">CGMCC 1.18439</strain>
    </source>
</reference>
<dbReference type="Proteomes" id="UP000632154">
    <property type="component" value="Unassembled WGS sequence"/>
</dbReference>
<dbReference type="RefSeq" id="WP_189643696.1">
    <property type="nucleotide sequence ID" value="NZ_BNAL01000030.1"/>
</dbReference>
<dbReference type="Gene3D" id="3.90.226.10">
    <property type="entry name" value="2-enoyl-CoA Hydratase, Chain A, domain 1"/>
    <property type="match status" value="1"/>
</dbReference>
<dbReference type="Pfam" id="PF00378">
    <property type="entry name" value="ECH_1"/>
    <property type="match status" value="1"/>
</dbReference>
<dbReference type="PROSITE" id="PS00166">
    <property type="entry name" value="ENOYL_COA_HYDRATASE"/>
    <property type="match status" value="1"/>
</dbReference>
<dbReference type="InterPro" id="IPR001753">
    <property type="entry name" value="Enoyl-CoA_hydra/iso"/>
</dbReference>
<comment type="caution">
    <text evidence="3">The sequence shown here is derived from an EMBL/GenBank/DDBJ whole genome shotgun (WGS) entry which is preliminary data.</text>
</comment>
<dbReference type="InterPro" id="IPR014748">
    <property type="entry name" value="Enoyl-CoA_hydra_C"/>
</dbReference>
<sequence>MTQLVLTRDQAGVRTLSLNNPDRLNALTAALAGQLLTALQDAANDPAVRAVVLTGEGRGFCAGQDLTEVAGPLLQGQGLDLHGHLERHYRPVIEAIREMDKPVIAAVNGVAAGAGASLALACDLRVSSEDAQWVQIFSNIALIPDAGSTWFLPRLVGFGRAFELMSLAEKLSAQQALELGLCQQVFGADTFAQQAQAYAETFAARPALALALTKRALNAALTGTLSDSLTLEAELQQQAGESADFREGVQAFMEKRPPNWNR</sequence>
<dbReference type="EMBL" id="BNAL01000030">
    <property type="protein sequence ID" value="GHG08199.1"/>
    <property type="molecule type" value="Genomic_DNA"/>
</dbReference>
<evidence type="ECO:0000256" key="2">
    <source>
        <dbReference type="RuleBase" id="RU003707"/>
    </source>
</evidence>